<name>A0A2P5XJV5_GOSBA</name>
<evidence type="ECO:0000256" key="1">
    <source>
        <dbReference type="SAM" id="MobiDB-lite"/>
    </source>
</evidence>
<organism evidence="2 3">
    <name type="scientific">Gossypium barbadense</name>
    <name type="common">Sea Island cotton</name>
    <name type="synonym">Hibiscus barbadensis</name>
    <dbReference type="NCBI Taxonomy" id="3634"/>
    <lineage>
        <taxon>Eukaryota</taxon>
        <taxon>Viridiplantae</taxon>
        <taxon>Streptophyta</taxon>
        <taxon>Embryophyta</taxon>
        <taxon>Tracheophyta</taxon>
        <taxon>Spermatophyta</taxon>
        <taxon>Magnoliopsida</taxon>
        <taxon>eudicotyledons</taxon>
        <taxon>Gunneridae</taxon>
        <taxon>Pentapetalae</taxon>
        <taxon>rosids</taxon>
        <taxon>malvids</taxon>
        <taxon>Malvales</taxon>
        <taxon>Malvaceae</taxon>
        <taxon>Malvoideae</taxon>
        <taxon>Gossypium</taxon>
    </lineage>
</organism>
<evidence type="ECO:0000313" key="2">
    <source>
        <dbReference type="EMBL" id="PPS03649.1"/>
    </source>
</evidence>
<feature type="compositionally biased region" description="Basic and acidic residues" evidence="1">
    <location>
        <begin position="84"/>
        <end position="98"/>
    </location>
</feature>
<protein>
    <submittedName>
        <fullName evidence="2">Uncharacterized protein</fullName>
    </submittedName>
</protein>
<dbReference type="Proteomes" id="UP000239757">
    <property type="component" value="Unassembled WGS sequence"/>
</dbReference>
<proteinExistence type="predicted"/>
<gene>
    <name evidence="2" type="ORF">GOBAR_AA17012</name>
</gene>
<accession>A0A2P5XJV5</accession>
<dbReference type="OrthoDB" id="10605296at2759"/>
<sequence length="98" mass="11402">MIDVSATGIDSLLVCLKRQIVGGDFSDGNLWLCFELFPQDRRLAITQQYWEELIDLEEGFEKELTLLMEKYNPDRLEEETTDSLEGRDKRGARDIETE</sequence>
<dbReference type="AlphaFoldDB" id="A0A2P5XJV5"/>
<feature type="region of interest" description="Disordered" evidence="1">
    <location>
        <begin position="76"/>
        <end position="98"/>
    </location>
</feature>
<reference evidence="2 3" key="1">
    <citation type="submission" date="2015-01" db="EMBL/GenBank/DDBJ databases">
        <title>Genome of allotetraploid Gossypium barbadense reveals genomic plasticity and fiber elongation in cotton evolution.</title>
        <authorList>
            <person name="Chen X."/>
            <person name="Liu X."/>
            <person name="Zhao B."/>
            <person name="Zheng H."/>
            <person name="Hu Y."/>
            <person name="Lu G."/>
            <person name="Yang C."/>
            <person name="Chen J."/>
            <person name="Shan C."/>
            <person name="Zhang L."/>
            <person name="Zhou Y."/>
            <person name="Wang L."/>
            <person name="Guo W."/>
            <person name="Bai Y."/>
            <person name="Ruan J."/>
            <person name="Shangguan X."/>
            <person name="Mao Y."/>
            <person name="Jiang J."/>
            <person name="Zhu Y."/>
            <person name="Lei J."/>
            <person name="Kang H."/>
            <person name="Chen S."/>
            <person name="He X."/>
            <person name="Wang R."/>
            <person name="Wang Y."/>
            <person name="Chen J."/>
            <person name="Wang L."/>
            <person name="Yu S."/>
            <person name="Wang B."/>
            <person name="Wei J."/>
            <person name="Song S."/>
            <person name="Lu X."/>
            <person name="Gao Z."/>
            <person name="Gu W."/>
            <person name="Deng X."/>
            <person name="Ma D."/>
            <person name="Wang S."/>
            <person name="Liang W."/>
            <person name="Fang L."/>
            <person name="Cai C."/>
            <person name="Zhu X."/>
            <person name="Zhou B."/>
            <person name="Zhang Y."/>
            <person name="Chen Z."/>
            <person name="Xu S."/>
            <person name="Zhu R."/>
            <person name="Wang S."/>
            <person name="Zhang T."/>
            <person name="Zhao G."/>
        </authorList>
    </citation>
    <scope>NUCLEOTIDE SEQUENCE [LARGE SCALE GENOMIC DNA]</scope>
    <source>
        <strain evidence="3">cv. Xinhai21</strain>
        <tissue evidence="2">Leaf</tissue>
    </source>
</reference>
<evidence type="ECO:0000313" key="3">
    <source>
        <dbReference type="Proteomes" id="UP000239757"/>
    </source>
</evidence>
<dbReference type="EMBL" id="KZ664714">
    <property type="protein sequence ID" value="PPS03649.1"/>
    <property type="molecule type" value="Genomic_DNA"/>
</dbReference>